<organism evidence="2">
    <name type="scientific">freshwater metagenome</name>
    <dbReference type="NCBI Taxonomy" id="449393"/>
    <lineage>
        <taxon>unclassified sequences</taxon>
        <taxon>metagenomes</taxon>
        <taxon>ecological metagenomes</taxon>
    </lineage>
</organism>
<evidence type="ECO:0000313" key="2">
    <source>
        <dbReference type="EMBL" id="CAB5013650.1"/>
    </source>
</evidence>
<evidence type="ECO:0000256" key="1">
    <source>
        <dbReference type="SAM" id="Phobius"/>
    </source>
</evidence>
<gene>
    <name evidence="2" type="ORF">UFOPK4087_00573</name>
</gene>
<sequence length="129" mass="13917">MKEKMFYCGAMALSEHEKRLLDQMEAALLTEDPKLATTLSGTKMPIARNRSLLAIALLALGLATIFGGLIAKVTFIGVIGFLVALTGLILLISSVGAVAKAAKSPRSPRKGFGLSDRLEKRWDERNSDQ</sequence>
<feature type="transmembrane region" description="Helical" evidence="1">
    <location>
        <begin position="76"/>
        <end position="99"/>
    </location>
</feature>
<proteinExistence type="predicted"/>
<accession>A0A6J7Q7D0</accession>
<keyword evidence="1" id="KW-0472">Membrane</keyword>
<keyword evidence="1" id="KW-0812">Transmembrane</keyword>
<feature type="transmembrane region" description="Helical" evidence="1">
    <location>
        <begin position="52"/>
        <end position="70"/>
    </location>
</feature>
<reference evidence="2" key="1">
    <citation type="submission" date="2020-05" db="EMBL/GenBank/DDBJ databases">
        <authorList>
            <person name="Chiriac C."/>
            <person name="Salcher M."/>
            <person name="Ghai R."/>
            <person name="Kavagutti S V."/>
        </authorList>
    </citation>
    <scope>NUCLEOTIDE SEQUENCE</scope>
</reference>
<dbReference type="AlphaFoldDB" id="A0A6J7Q7D0"/>
<dbReference type="EMBL" id="CAFBPH010000105">
    <property type="protein sequence ID" value="CAB5013650.1"/>
    <property type="molecule type" value="Genomic_DNA"/>
</dbReference>
<protein>
    <submittedName>
        <fullName evidence="2">Unannotated protein</fullName>
    </submittedName>
</protein>
<dbReference type="Pfam" id="PF11239">
    <property type="entry name" value="DUF3040"/>
    <property type="match status" value="1"/>
</dbReference>
<name>A0A6J7Q7D0_9ZZZZ</name>
<keyword evidence="1" id="KW-1133">Transmembrane helix</keyword>
<dbReference type="InterPro" id="IPR021401">
    <property type="entry name" value="DUF3040"/>
</dbReference>